<evidence type="ECO:0000313" key="1">
    <source>
        <dbReference type="EMBL" id="CAL1411372.1"/>
    </source>
</evidence>
<name>A0AAV2GM55_9ROSI</name>
<gene>
    <name evidence="1" type="ORF">LTRI10_LOCUS50735</name>
</gene>
<protein>
    <submittedName>
        <fullName evidence="1">Uncharacterized protein</fullName>
    </submittedName>
</protein>
<proteinExistence type="predicted"/>
<sequence length="344" mass="38651">MVIAPPSQLVKTLEPDDKVSKPPESLTIPKRLRIKRDPKAANWKLRKRREQADVGVSHAVVAVEVRVELVCTTEECREFGDAIDSVAGQPTTTITVNSAMEPSLSTAKIERNFGYLAEREVLADPTEIHRRHTLHLALDADVVDSKSPRTSKPIRSLATESYEQRKHVCRMRGVSAFQFDPGGSELDFVASSMTTPPSSIVSVSTPRVYKKQEENYLQWGESPPVQVLITRGLKKEESEIKDEIFLLKNGMQNMNKFANGYWWGSRVHGHEVGEMVVEAIGRTIDGMIGSDMVSGKSRIIGAADVDYVRVLERNWKYRKRGCRRPSLVIVHHKLRGSFFFIDPG</sequence>
<keyword evidence="2" id="KW-1185">Reference proteome</keyword>
<dbReference type="AlphaFoldDB" id="A0AAV2GM55"/>
<evidence type="ECO:0000313" key="2">
    <source>
        <dbReference type="Proteomes" id="UP001497516"/>
    </source>
</evidence>
<organism evidence="1 2">
    <name type="scientific">Linum trigynum</name>
    <dbReference type="NCBI Taxonomy" id="586398"/>
    <lineage>
        <taxon>Eukaryota</taxon>
        <taxon>Viridiplantae</taxon>
        <taxon>Streptophyta</taxon>
        <taxon>Embryophyta</taxon>
        <taxon>Tracheophyta</taxon>
        <taxon>Spermatophyta</taxon>
        <taxon>Magnoliopsida</taxon>
        <taxon>eudicotyledons</taxon>
        <taxon>Gunneridae</taxon>
        <taxon>Pentapetalae</taxon>
        <taxon>rosids</taxon>
        <taxon>fabids</taxon>
        <taxon>Malpighiales</taxon>
        <taxon>Linaceae</taxon>
        <taxon>Linum</taxon>
    </lineage>
</organism>
<reference evidence="1 2" key="1">
    <citation type="submission" date="2024-04" db="EMBL/GenBank/DDBJ databases">
        <authorList>
            <person name="Fracassetti M."/>
        </authorList>
    </citation>
    <scope>NUCLEOTIDE SEQUENCE [LARGE SCALE GENOMIC DNA]</scope>
</reference>
<accession>A0AAV2GM55</accession>
<dbReference type="Proteomes" id="UP001497516">
    <property type="component" value="Chromosome 9"/>
</dbReference>
<dbReference type="EMBL" id="OZ034822">
    <property type="protein sequence ID" value="CAL1411372.1"/>
    <property type="molecule type" value="Genomic_DNA"/>
</dbReference>